<dbReference type="PANTHER" id="PTHR24320">
    <property type="entry name" value="RETINOL DEHYDROGENASE"/>
    <property type="match status" value="1"/>
</dbReference>
<name>A0A2P5GJH9_9ENTR</name>
<dbReference type="Gene3D" id="3.40.50.720">
    <property type="entry name" value="NAD(P)-binding Rossmann-like Domain"/>
    <property type="match status" value="1"/>
</dbReference>
<sequence>MTTFQKPIDSPFGATSTADDVIRGIDLKGKTVLVTGGYSGLGLDAVRVLHGAGAKIIVPARDLAKARNNLALFPDITIDVMDLMDPASVNNFAERFLAANTQLDILINCAGVMAAPLSRDSRGNESQFSTNVLGHFQLTCRLWPALIAATGARVVALSSANHHVETTELLHDPNFRHREYDPWKAYAQSKAACALFAVALDSIGKRHGVRAFSVHPGGIYETGLLRHTPDSLPASFGMIDGEGKPVIDPEKTGFKTVRQGSSTIVWAATSPLLEGKGGVYCADNNIGSQLREGDERTLTGVALNATDPVNAGRLWHLSEELTGSRLD</sequence>
<protein>
    <submittedName>
        <fullName evidence="4">Oxidoreductase</fullName>
    </submittedName>
</protein>
<dbReference type="EMBL" id="PQGE01000026">
    <property type="protein sequence ID" value="POP41495.1"/>
    <property type="molecule type" value="Genomic_DNA"/>
</dbReference>
<evidence type="ECO:0000313" key="3">
    <source>
        <dbReference type="EMBL" id="POP41495.1"/>
    </source>
</evidence>
<dbReference type="Pfam" id="PF00106">
    <property type="entry name" value="adh_short"/>
    <property type="match status" value="1"/>
</dbReference>
<evidence type="ECO:0000313" key="5">
    <source>
        <dbReference type="Proteomes" id="UP000237073"/>
    </source>
</evidence>
<accession>A0A2P5GJH9</accession>
<dbReference type="InterPro" id="IPR036291">
    <property type="entry name" value="NAD(P)-bd_dom_sf"/>
</dbReference>
<dbReference type="RefSeq" id="WP_103678281.1">
    <property type="nucleotide sequence ID" value="NZ_PQGD01000022.1"/>
</dbReference>
<dbReference type="OrthoDB" id="109589at2"/>
<evidence type="ECO:0000313" key="4">
    <source>
        <dbReference type="EMBL" id="POP43936.1"/>
    </source>
</evidence>
<dbReference type="Proteomes" id="UP000237073">
    <property type="component" value="Unassembled WGS sequence"/>
</dbReference>
<evidence type="ECO:0000256" key="1">
    <source>
        <dbReference type="ARBA" id="ARBA00006484"/>
    </source>
</evidence>
<dbReference type="PRINTS" id="PR00081">
    <property type="entry name" value="GDHRDH"/>
</dbReference>
<keyword evidence="5" id="KW-1185">Reference proteome</keyword>
<dbReference type="EMBL" id="PQGD01000022">
    <property type="protein sequence ID" value="POP43936.1"/>
    <property type="molecule type" value="Genomic_DNA"/>
</dbReference>
<gene>
    <name evidence="4" type="ORF">CHU32_22250</name>
    <name evidence="3" type="ORF">CHU33_22715</name>
</gene>
<comment type="similarity">
    <text evidence="1">Belongs to the short-chain dehydrogenases/reductases (SDR) family.</text>
</comment>
<keyword evidence="2" id="KW-0560">Oxidoreductase</keyword>
<dbReference type="SUPFAM" id="SSF51735">
    <property type="entry name" value="NAD(P)-binding Rossmann-fold domains"/>
    <property type="match status" value="1"/>
</dbReference>
<dbReference type="AlphaFoldDB" id="A0A2P5GJH9"/>
<reference evidence="5 6" key="1">
    <citation type="submission" date="2018-01" db="EMBL/GenBank/DDBJ databases">
        <title>Superficieibacter electus gen. nov., sp. nov., an extended-spectrum beta-lactamase possessing member of the Enterobacteriaceae family, isolated from intensive care unit surfaces.</title>
        <authorList>
            <person name="Potter R.F."/>
            <person name="D'Souza A.W."/>
        </authorList>
    </citation>
    <scope>NUCLEOTIDE SEQUENCE [LARGE SCALE GENOMIC DNA]</scope>
    <source>
        <strain evidence="4 6">BP-1</strain>
        <strain evidence="3 5">BP-2</strain>
    </source>
</reference>
<comment type="caution">
    <text evidence="4">The sequence shown here is derived from an EMBL/GenBank/DDBJ whole genome shotgun (WGS) entry which is preliminary data.</text>
</comment>
<dbReference type="InterPro" id="IPR002347">
    <property type="entry name" value="SDR_fam"/>
</dbReference>
<dbReference type="PANTHER" id="PTHR24320:SF283">
    <property type="entry name" value="RETINOL DEHYDROGENASE 11"/>
    <property type="match status" value="1"/>
</dbReference>
<proteinExistence type="inferred from homology"/>
<organism evidence="4 6">
    <name type="scientific">Superficieibacter electus</name>
    <dbReference type="NCBI Taxonomy" id="2022662"/>
    <lineage>
        <taxon>Bacteria</taxon>
        <taxon>Pseudomonadati</taxon>
        <taxon>Pseudomonadota</taxon>
        <taxon>Gammaproteobacteria</taxon>
        <taxon>Enterobacterales</taxon>
        <taxon>Enterobacteriaceae</taxon>
        <taxon>Superficieibacter</taxon>
    </lineage>
</organism>
<evidence type="ECO:0000313" key="6">
    <source>
        <dbReference type="Proteomes" id="UP000247005"/>
    </source>
</evidence>
<dbReference type="GO" id="GO:0016491">
    <property type="term" value="F:oxidoreductase activity"/>
    <property type="evidence" value="ECO:0007669"/>
    <property type="project" value="UniProtKB-KW"/>
</dbReference>
<dbReference type="Proteomes" id="UP000247005">
    <property type="component" value="Unassembled WGS sequence"/>
</dbReference>
<evidence type="ECO:0000256" key="2">
    <source>
        <dbReference type="ARBA" id="ARBA00023002"/>
    </source>
</evidence>